<dbReference type="PANTHER" id="PTHR35895:SF1">
    <property type="entry name" value="LIPID-BINDING SERUM GLYCOPROTEIN C-TERMINAL DOMAIN-CONTAINING PROTEIN"/>
    <property type="match status" value="1"/>
</dbReference>
<dbReference type="PANTHER" id="PTHR35895">
    <property type="entry name" value="CHROMOSOME 16, WHOLE GENOME SHOTGUN SEQUENCE"/>
    <property type="match status" value="1"/>
</dbReference>
<dbReference type="AlphaFoldDB" id="M4B5P6"/>
<name>M4B5P6_HYAAE</name>
<keyword evidence="2" id="KW-1185">Reference proteome</keyword>
<sequence length="266" mass="29061">MSKYYSIGFSNLDDASGMSGFIEDLLTKNGSVMMRLASDIASTQGAFLDVQTKMGMLALRNIPIQGEPLLPAMDSFRHPPVKIDIRGSSEITTLDLLRPAMNALSIPSKLPTLAELFPSTPTLVTSSLLYIPSILHLTQIPTSLELRNPFSENITWTTLDLELYPCEDQILVFKPIFIPANTDSCFSCCQGSHRADRVALCPRASAGTCLSADVQSFLSPEAIATIVHSLTGGLLMRFNGTVGDSIDDYVTHLFYQQDDLFVTMAE</sequence>
<dbReference type="HOGENOM" id="CLU_1047496_0_0_1"/>
<accession>M4B5P6</accession>
<reference evidence="2" key="1">
    <citation type="journal article" date="2010" name="Science">
        <title>Signatures of adaptation to obligate biotrophy in the Hyaloperonospora arabidopsidis genome.</title>
        <authorList>
            <person name="Baxter L."/>
            <person name="Tripathy S."/>
            <person name="Ishaque N."/>
            <person name="Boot N."/>
            <person name="Cabral A."/>
            <person name="Kemen E."/>
            <person name="Thines M."/>
            <person name="Ah-Fong A."/>
            <person name="Anderson R."/>
            <person name="Badejoko W."/>
            <person name="Bittner-Eddy P."/>
            <person name="Boore J.L."/>
            <person name="Chibucos M.C."/>
            <person name="Coates M."/>
            <person name="Dehal P."/>
            <person name="Delehaunty K."/>
            <person name="Dong S."/>
            <person name="Downton P."/>
            <person name="Dumas B."/>
            <person name="Fabro G."/>
            <person name="Fronick C."/>
            <person name="Fuerstenberg S.I."/>
            <person name="Fulton L."/>
            <person name="Gaulin E."/>
            <person name="Govers F."/>
            <person name="Hughes L."/>
            <person name="Humphray S."/>
            <person name="Jiang R.H."/>
            <person name="Judelson H."/>
            <person name="Kamoun S."/>
            <person name="Kyung K."/>
            <person name="Meijer H."/>
            <person name="Minx P."/>
            <person name="Morris P."/>
            <person name="Nelson J."/>
            <person name="Phuntumart V."/>
            <person name="Qutob D."/>
            <person name="Rehmany A."/>
            <person name="Rougon-Cardoso A."/>
            <person name="Ryden P."/>
            <person name="Torto-Alalibo T."/>
            <person name="Studholme D."/>
            <person name="Wang Y."/>
            <person name="Win J."/>
            <person name="Wood J."/>
            <person name="Clifton S.W."/>
            <person name="Rogers J."/>
            <person name="Van den Ackerveken G."/>
            <person name="Jones J.D."/>
            <person name="McDowell J.M."/>
            <person name="Beynon J."/>
            <person name="Tyler B.M."/>
        </authorList>
    </citation>
    <scope>NUCLEOTIDE SEQUENCE [LARGE SCALE GENOMIC DNA]</scope>
    <source>
        <strain evidence="2">Emoy2</strain>
    </source>
</reference>
<dbReference type="EnsemblProtists" id="HpaT801596">
    <property type="protein sequence ID" value="HpaP801596"/>
    <property type="gene ID" value="HpaG801596"/>
</dbReference>
<dbReference type="VEuPathDB" id="FungiDB:HpaG801596"/>
<dbReference type="eggNOG" id="ENOG502RP6J">
    <property type="taxonomic scope" value="Eukaryota"/>
</dbReference>
<evidence type="ECO:0000313" key="1">
    <source>
        <dbReference type="EnsemblProtists" id="HpaP801596"/>
    </source>
</evidence>
<evidence type="ECO:0000313" key="2">
    <source>
        <dbReference type="Proteomes" id="UP000011713"/>
    </source>
</evidence>
<organism evidence="1 2">
    <name type="scientific">Hyaloperonospora arabidopsidis (strain Emoy2)</name>
    <name type="common">Downy mildew agent</name>
    <name type="synonym">Peronospora arabidopsidis</name>
    <dbReference type="NCBI Taxonomy" id="559515"/>
    <lineage>
        <taxon>Eukaryota</taxon>
        <taxon>Sar</taxon>
        <taxon>Stramenopiles</taxon>
        <taxon>Oomycota</taxon>
        <taxon>Peronosporomycetes</taxon>
        <taxon>Peronosporales</taxon>
        <taxon>Peronosporaceae</taxon>
        <taxon>Hyaloperonospora</taxon>
    </lineage>
</organism>
<reference evidence="1" key="2">
    <citation type="submission" date="2015-06" db="UniProtKB">
        <authorList>
            <consortium name="EnsemblProtists"/>
        </authorList>
    </citation>
    <scope>IDENTIFICATION</scope>
    <source>
        <strain evidence="1">Emoy2</strain>
    </source>
</reference>
<protein>
    <submittedName>
        <fullName evidence="1">Uncharacterized protein</fullName>
    </submittedName>
</protein>
<proteinExistence type="predicted"/>
<dbReference type="EMBL" id="JH598461">
    <property type="status" value="NOT_ANNOTATED_CDS"/>
    <property type="molecule type" value="Genomic_DNA"/>
</dbReference>
<dbReference type="InterPro" id="IPR046368">
    <property type="entry name" value="Tag1"/>
</dbReference>
<dbReference type="Proteomes" id="UP000011713">
    <property type="component" value="Unassembled WGS sequence"/>
</dbReference>
<dbReference type="InParanoid" id="M4B5P6"/>
<dbReference type="GO" id="GO:0016020">
    <property type="term" value="C:membrane"/>
    <property type="evidence" value="ECO:0007669"/>
    <property type="project" value="TreeGrafter"/>
</dbReference>
<dbReference type="STRING" id="559515.M4B5P6"/>